<evidence type="ECO:0000313" key="6">
    <source>
        <dbReference type="Proteomes" id="UP001156641"/>
    </source>
</evidence>
<gene>
    <name evidence="5" type="ORF">GCM10010909_00540</name>
</gene>
<dbReference type="EMBL" id="BSOS01000003">
    <property type="protein sequence ID" value="GLR65376.1"/>
    <property type="molecule type" value="Genomic_DNA"/>
</dbReference>
<comment type="caution">
    <text evidence="5">The sequence shown here is derived from an EMBL/GenBank/DDBJ whole genome shotgun (WGS) entry which is preliminary data.</text>
</comment>
<dbReference type="InterPro" id="IPR036249">
    <property type="entry name" value="Thioredoxin-like_sf"/>
</dbReference>
<dbReference type="InterPro" id="IPR013740">
    <property type="entry name" value="Redoxin"/>
</dbReference>
<dbReference type="InterPro" id="IPR050553">
    <property type="entry name" value="Thioredoxin_ResA/DsbE_sf"/>
</dbReference>
<accession>A0ABQ5ZYT0</accession>
<organism evidence="5 6">
    <name type="scientific">Acidocella aquatica</name>
    <dbReference type="NCBI Taxonomy" id="1922313"/>
    <lineage>
        <taxon>Bacteria</taxon>
        <taxon>Pseudomonadati</taxon>
        <taxon>Pseudomonadota</taxon>
        <taxon>Alphaproteobacteria</taxon>
        <taxon>Acetobacterales</taxon>
        <taxon>Acidocellaceae</taxon>
        <taxon>Acidocella</taxon>
    </lineage>
</organism>
<evidence type="ECO:0000313" key="5">
    <source>
        <dbReference type="EMBL" id="GLR65376.1"/>
    </source>
</evidence>
<name>A0ABQ5ZYT0_9PROT</name>
<keyword evidence="2" id="KW-0201">Cytochrome c-type biogenesis</keyword>
<dbReference type="PANTHER" id="PTHR42852:SF13">
    <property type="entry name" value="PROTEIN DIPZ"/>
    <property type="match status" value="1"/>
</dbReference>
<evidence type="ECO:0000259" key="4">
    <source>
        <dbReference type="PROSITE" id="PS51352"/>
    </source>
</evidence>
<dbReference type="CDD" id="cd02966">
    <property type="entry name" value="TlpA_like_family"/>
    <property type="match status" value="1"/>
</dbReference>
<comment type="subcellular location">
    <subcellularLocation>
        <location evidence="1">Cell envelope</location>
    </subcellularLocation>
</comment>
<evidence type="ECO:0000256" key="3">
    <source>
        <dbReference type="ARBA" id="ARBA00023284"/>
    </source>
</evidence>
<proteinExistence type="predicted"/>
<feature type="domain" description="Thioredoxin" evidence="4">
    <location>
        <begin position="1"/>
        <end position="141"/>
    </location>
</feature>
<dbReference type="Gene3D" id="3.40.30.10">
    <property type="entry name" value="Glutaredoxin"/>
    <property type="match status" value="1"/>
</dbReference>
<dbReference type="InterPro" id="IPR017937">
    <property type="entry name" value="Thioredoxin_CS"/>
</dbReference>
<keyword evidence="6" id="KW-1185">Reference proteome</keyword>
<dbReference type="PROSITE" id="PS00194">
    <property type="entry name" value="THIOREDOXIN_1"/>
    <property type="match status" value="1"/>
</dbReference>
<keyword evidence="3" id="KW-0676">Redox-active center</keyword>
<dbReference type="InterPro" id="IPR013766">
    <property type="entry name" value="Thioredoxin_domain"/>
</dbReference>
<protein>
    <recommendedName>
        <fullName evidence="4">Thioredoxin domain-containing protein</fullName>
    </recommendedName>
</protein>
<dbReference type="PANTHER" id="PTHR42852">
    <property type="entry name" value="THIOL:DISULFIDE INTERCHANGE PROTEIN DSBE"/>
    <property type="match status" value="1"/>
</dbReference>
<evidence type="ECO:0000256" key="1">
    <source>
        <dbReference type="ARBA" id="ARBA00004196"/>
    </source>
</evidence>
<dbReference type="Proteomes" id="UP001156641">
    <property type="component" value="Unassembled WGS sequence"/>
</dbReference>
<dbReference type="Pfam" id="PF08534">
    <property type="entry name" value="Redoxin"/>
    <property type="match status" value="1"/>
</dbReference>
<sequence>MPFPALDFKTESGSSISLKTFRGKFILLNIWATWCAPCREEMPTLDRLQSTLGGPHFQVVPVSIDTGGLAPVRQFYTEIGIKHLRIYLDTSGDIMQALNLDGIPATFLINPDGRQIGQLEGGADWDSPSSLSFFKRTMTAA</sequence>
<dbReference type="PROSITE" id="PS51352">
    <property type="entry name" value="THIOREDOXIN_2"/>
    <property type="match status" value="1"/>
</dbReference>
<dbReference type="SUPFAM" id="SSF52833">
    <property type="entry name" value="Thioredoxin-like"/>
    <property type="match status" value="1"/>
</dbReference>
<evidence type="ECO:0000256" key="2">
    <source>
        <dbReference type="ARBA" id="ARBA00022748"/>
    </source>
</evidence>
<reference evidence="6" key="1">
    <citation type="journal article" date="2019" name="Int. J. Syst. Evol. Microbiol.">
        <title>The Global Catalogue of Microorganisms (GCM) 10K type strain sequencing project: providing services to taxonomists for standard genome sequencing and annotation.</title>
        <authorList>
            <consortium name="The Broad Institute Genomics Platform"/>
            <consortium name="The Broad Institute Genome Sequencing Center for Infectious Disease"/>
            <person name="Wu L."/>
            <person name="Ma J."/>
        </authorList>
    </citation>
    <scope>NUCLEOTIDE SEQUENCE [LARGE SCALE GENOMIC DNA]</scope>
    <source>
        <strain evidence="6">NBRC 112502</strain>
    </source>
</reference>